<dbReference type="PANTHER" id="PTHR15157:SF5">
    <property type="entry name" value="UV RADIATION RESISTANCE-ASSOCIATED GENE PROTEIN"/>
    <property type="match status" value="1"/>
</dbReference>
<dbReference type="FunCoup" id="B4JZC0">
    <property type="interactions" value="492"/>
</dbReference>
<feature type="coiled-coil region" evidence="2">
    <location>
        <begin position="359"/>
        <end position="414"/>
    </location>
</feature>
<evidence type="ECO:0000313" key="4">
    <source>
        <dbReference type="EMBL" id="EDV94042.1"/>
    </source>
</evidence>
<evidence type="ECO:0000256" key="2">
    <source>
        <dbReference type="SAM" id="Coils"/>
    </source>
</evidence>
<dbReference type="GO" id="GO:0035493">
    <property type="term" value="P:SNARE complex assembly"/>
    <property type="evidence" value="ECO:0007669"/>
    <property type="project" value="TreeGrafter"/>
</dbReference>
<feature type="region of interest" description="Disordered" evidence="3">
    <location>
        <begin position="114"/>
        <end position="138"/>
    </location>
</feature>
<dbReference type="OMA" id="PRCREWL"/>
<accession>B4JZC0</accession>
<dbReference type="GO" id="GO:0000323">
    <property type="term" value="C:lytic vacuole"/>
    <property type="evidence" value="ECO:0007669"/>
    <property type="project" value="TreeGrafter"/>
</dbReference>
<gene>
    <name evidence="4" type="primary">Dgri\GH25098</name>
    <name evidence="4" type="ORF">Dgri_GH25098</name>
</gene>
<feature type="compositionally biased region" description="Polar residues" evidence="3">
    <location>
        <begin position="122"/>
        <end position="138"/>
    </location>
</feature>
<organism evidence="5">
    <name type="scientific">Drosophila grimshawi</name>
    <name type="common">Hawaiian fruit fly</name>
    <name type="synonym">Idiomyia grimshawi</name>
    <dbReference type="NCBI Taxonomy" id="7222"/>
    <lineage>
        <taxon>Eukaryota</taxon>
        <taxon>Metazoa</taxon>
        <taxon>Ecdysozoa</taxon>
        <taxon>Arthropoda</taxon>
        <taxon>Hexapoda</taxon>
        <taxon>Insecta</taxon>
        <taxon>Pterygota</taxon>
        <taxon>Neoptera</taxon>
        <taxon>Endopterygota</taxon>
        <taxon>Diptera</taxon>
        <taxon>Brachycera</taxon>
        <taxon>Muscomorpha</taxon>
        <taxon>Ephydroidea</taxon>
        <taxon>Drosophilidae</taxon>
        <taxon>Drosophila</taxon>
        <taxon>Hawaiian Drosophila</taxon>
    </lineage>
</organism>
<dbReference type="Proteomes" id="UP000001070">
    <property type="component" value="Unassembled WGS sequence"/>
</dbReference>
<dbReference type="GO" id="GO:0048803">
    <property type="term" value="P:imaginal disc-derived male genitalia morphogenesis"/>
    <property type="evidence" value="ECO:0007669"/>
    <property type="project" value="EnsemblMetazoa"/>
</dbReference>
<dbReference type="HOGENOM" id="CLU_408974_0_0_1"/>
<dbReference type="AlphaFoldDB" id="B4JZC0"/>
<dbReference type="OrthoDB" id="72772at2759"/>
<protein>
    <submittedName>
        <fullName evidence="4">GH25098</fullName>
    </submittedName>
</protein>
<evidence type="ECO:0000256" key="3">
    <source>
        <dbReference type="SAM" id="MobiDB-lite"/>
    </source>
</evidence>
<evidence type="ECO:0000256" key="1">
    <source>
        <dbReference type="ARBA" id="ARBA00023054"/>
    </source>
</evidence>
<keyword evidence="1 2" id="KW-0175">Coiled coil</keyword>
<dbReference type="GO" id="GO:0045746">
    <property type="term" value="P:negative regulation of Notch signaling pathway"/>
    <property type="evidence" value="ECO:0007669"/>
    <property type="project" value="EnsemblMetazoa"/>
</dbReference>
<dbReference type="GO" id="GO:0006622">
    <property type="term" value="P:protein targeting to lysosome"/>
    <property type="evidence" value="ECO:0007669"/>
    <property type="project" value="EnsemblMetazoa"/>
</dbReference>
<keyword evidence="5" id="KW-1185">Reference proteome</keyword>
<dbReference type="EMBL" id="CH916379">
    <property type="protein sequence ID" value="EDV94042.1"/>
    <property type="molecule type" value="Genomic_DNA"/>
</dbReference>
<dbReference type="GO" id="GO:0016322">
    <property type="term" value="P:neuron remodeling"/>
    <property type="evidence" value="ECO:0007669"/>
    <property type="project" value="EnsemblMetazoa"/>
</dbReference>
<dbReference type="GO" id="GO:0006909">
    <property type="term" value="P:phagocytosis"/>
    <property type="evidence" value="ECO:0007669"/>
    <property type="project" value="EnsemblMetazoa"/>
</dbReference>
<dbReference type="GO" id="GO:0048260">
    <property type="term" value="P:positive regulation of receptor-mediated endocytosis"/>
    <property type="evidence" value="ECO:0007669"/>
    <property type="project" value="EnsemblMetazoa"/>
</dbReference>
<dbReference type="PANTHER" id="PTHR15157">
    <property type="entry name" value="UV RADIATION RESISTANCE-ASSOCIATED GENE PROTEIN"/>
    <property type="match status" value="1"/>
</dbReference>
<dbReference type="eggNOG" id="KOG2896">
    <property type="taxonomic scope" value="Eukaryota"/>
</dbReference>
<feature type="region of interest" description="Disordered" evidence="3">
    <location>
        <begin position="224"/>
        <end position="243"/>
    </location>
</feature>
<reference evidence="4 5" key="1">
    <citation type="journal article" date="2007" name="Nature">
        <title>Evolution of genes and genomes on the Drosophila phylogeny.</title>
        <authorList>
            <consortium name="Drosophila 12 Genomes Consortium"/>
            <person name="Clark A.G."/>
            <person name="Eisen M.B."/>
            <person name="Smith D.R."/>
            <person name="Bergman C.M."/>
            <person name="Oliver B."/>
            <person name="Markow T.A."/>
            <person name="Kaufman T.C."/>
            <person name="Kellis M."/>
            <person name="Gelbart W."/>
            <person name="Iyer V.N."/>
            <person name="Pollard D.A."/>
            <person name="Sackton T.B."/>
            <person name="Larracuente A.M."/>
            <person name="Singh N.D."/>
            <person name="Abad J.P."/>
            <person name="Abt D.N."/>
            <person name="Adryan B."/>
            <person name="Aguade M."/>
            <person name="Akashi H."/>
            <person name="Anderson W.W."/>
            <person name="Aquadro C.F."/>
            <person name="Ardell D.H."/>
            <person name="Arguello R."/>
            <person name="Artieri C.G."/>
            <person name="Barbash D.A."/>
            <person name="Barker D."/>
            <person name="Barsanti P."/>
            <person name="Batterham P."/>
            <person name="Batzoglou S."/>
            <person name="Begun D."/>
            <person name="Bhutkar A."/>
            <person name="Blanco E."/>
            <person name="Bosak S.A."/>
            <person name="Bradley R.K."/>
            <person name="Brand A.D."/>
            <person name="Brent M.R."/>
            <person name="Brooks A.N."/>
            <person name="Brown R.H."/>
            <person name="Butlin R.K."/>
            <person name="Caggese C."/>
            <person name="Calvi B.R."/>
            <person name="Bernardo de Carvalho A."/>
            <person name="Caspi A."/>
            <person name="Castrezana S."/>
            <person name="Celniker S.E."/>
            <person name="Chang J.L."/>
            <person name="Chapple C."/>
            <person name="Chatterji S."/>
            <person name="Chinwalla A."/>
            <person name="Civetta A."/>
            <person name="Clifton S.W."/>
            <person name="Comeron J.M."/>
            <person name="Costello J.C."/>
            <person name="Coyne J.A."/>
            <person name="Daub J."/>
            <person name="David R.G."/>
            <person name="Delcher A.L."/>
            <person name="Delehaunty K."/>
            <person name="Do C.B."/>
            <person name="Ebling H."/>
            <person name="Edwards K."/>
            <person name="Eickbush T."/>
            <person name="Evans J.D."/>
            <person name="Filipski A."/>
            <person name="Findeiss S."/>
            <person name="Freyhult E."/>
            <person name="Fulton L."/>
            <person name="Fulton R."/>
            <person name="Garcia A.C."/>
            <person name="Gardiner A."/>
            <person name="Garfield D.A."/>
            <person name="Garvin B.E."/>
            <person name="Gibson G."/>
            <person name="Gilbert D."/>
            <person name="Gnerre S."/>
            <person name="Godfrey J."/>
            <person name="Good R."/>
            <person name="Gotea V."/>
            <person name="Gravely B."/>
            <person name="Greenberg A.J."/>
            <person name="Griffiths-Jones S."/>
            <person name="Gross S."/>
            <person name="Guigo R."/>
            <person name="Gustafson E.A."/>
            <person name="Haerty W."/>
            <person name="Hahn M.W."/>
            <person name="Halligan D.L."/>
            <person name="Halpern A.L."/>
            <person name="Halter G.M."/>
            <person name="Han M.V."/>
            <person name="Heger A."/>
            <person name="Hillier L."/>
            <person name="Hinrichs A.S."/>
            <person name="Holmes I."/>
            <person name="Hoskins R.A."/>
            <person name="Hubisz M.J."/>
            <person name="Hultmark D."/>
            <person name="Huntley M.A."/>
            <person name="Jaffe D.B."/>
            <person name="Jagadeeshan S."/>
            <person name="Jeck W.R."/>
            <person name="Johnson J."/>
            <person name="Jones C.D."/>
            <person name="Jordan W.C."/>
            <person name="Karpen G.H."/>
            <person name="Kataoka E."/>
            <person name="Keightley P.D."/>
            <person name="Kheradpour P."/>
            <person name="Kirkness E.F."/>
            <person name="Koerich L.B."/>
            <person name="Kristiansen K."/>
            <person name="Kudrna D."/>
            <person name="Kulathinal R.J."/>
            <person name="Kumar S."/>
            <person name="Kwok R."/>
            <person name="Lander E."/>
            <person name="Langley C.H."/>
            <person name="Lapoint R."/>
            <person name="Lazzaro B.P."/>
            <person name="Lee S.J."/>
            <person name="Levesque L."/>
            <person name="Li R."/>
            <person name="Lin C.F."/>
            <person name="Lin M.F."/>
            <person name="Lindblad-Toh K."/>
            <person name="Llopart A."/>
            <person name="Long M."/>
            <person name="Low L."/>
            <person name="Lozovsky E."/>
            <person name="Lu J."/>
            <person name="Luo M."/>
            <person name="Machado C.A."/>
            <person name="Makalowski W."/>
            <person name="Marzo M."/>
            <person name="Matsuda M."/>
            <person name="Matzkin L."/>
            <person name="McAllister B."/>
            <person name="McBride C.S."/>
            <person name="McKernan B."/>
            <person name="McKernan K."/>
            <person name="Mendez-Lago M."/>
            <person name="Minx P."/>
            <person name="Mollenhauer M.U."/>
            <person name="Montooth K."/>
            <person name="Mount S.M."/>
            <person name="Mu X."/>
            <person name="Myers E."/>
            <person name="Negre B."/>
            <person name="Newfeld S."/>
            <person name="Nielsen R."/>
            <person name="Noor M.A."/>
            <person name="O'Grady P."/>
            <person name="Pachter L."/>
            <person name="Papaceit M."/>
            <person name="Parisi M.J."/>
            <person name="Parisi M."/>
            <person name="Parts L."/>
            <person name="Pedersen J.S."/>
            <person name="Pesole G."/>
            <person name="Phillippy A.M."/>
            <person name="Ponting C.P."/>
            <person name="Pop M."/>
            <person name="Porcelli D."/>
            <person name="Powell J.R."/>
            <person name="Prohaska S."/>
            <person name="Pruitt K."/>
            <person name="Puig M."/>
            <person name="Quesneville H."/>
            <person name="Ram K.R."/>
            <person name="Rand D."/>
            <person name="Rasmussen M.D."/>
            <person name="Reed L.K."/>
            <person name="Reenan R."/>
            <person name="Reily A."/>
            <person name="Remington K.A."/>
            <person name="Rieger T.T."/>
            <person name="Ritchie M.G."/>
            <person name="Robin C."/>
            <person name="Rogers Y.H."/>
            <person name="Rohde C."/>
            <person name="Rozas J."/>
            <person name="Rubenfield M.J."/>
            <person name="Ruiz A."/>
            <person name="Russo S."/>
            <person name="Salzberg S.L."/>
            <person name="Sanchez-Gracia A."/>
            <person name="Saranga D.J."/>
            <person name="Sato H."/>
            <person name="Schaeffer S.W."/>
            <person name="Schatz M.C."/>
            <person name="Schlenke T."/>
            <person name="Schwartz R."/>
            <person name="Segarra C."/>
            <person name="Singh R.S."/>
            <person name="Sirot L."/>
            <person name="Sirota M."/>
            <person name="Sisneros N.B."/>
            <person name="Smith C.D."/>
            <person name="Smith T.F."/>
            <person name="Spieth J."/>
            <person name="Stage D.E."/>
            <person name="Stark A."/>
            <person name="Stephan W."/>
            <person name="Strausberg R.L."/>
            <person name="Strempel S."/>
            <person name="Sturgill D."/>
            <person name="Sutton G."/>
            <person name="Sutton G.G."/>
            <person name="Tao W."/>
            <person name="Teichmann S."/>
            <person name="Tobari Y.N."/>
            <person name="Tomimura Y."/>
            <person name="Tsolas J.M."/>
            <person name="Valente V.L."/>
            <person name="Venter E."/>
            <person name="Venter J.C."/>
            <person name="Vicario S."/>
            <person name="Vieira F.G."/>
            <person name="Vilella A.J."/>
            <person name="Villasante A."/>
            <person name="Walenz B."/>
            <person name="Wang J."/>
            <person name="Wasserman M."/>
            <person name="Watts T."/>
            <person name="Wilson D."/>
            <person name="Wilson R.K."/>
            <person name="Wing R.A."/>
            <person name="Wolfner M.F."/>
            <person name="Wong A."/>
            <person name="Wong G.K."/>
            <person name="Wu C.I."/>
            <person name="Wu G."/>
            <person name="Yamamoto D."/>
            <person name="Yang H.P."/>
            <person name="Yang S.P."/>
            <person name="Yorke J.A."/>
            <person name="Yoshida K."/>
            <person name="Zdobnov E."/>
            <person name="Zhang P."/>
            <person name="Zhang Y."/>
            <person name="Zimin A.V."/>
            <person name="Baldwin J."/>
            <person name="Abdouelleil A."/>
            <person name="Abdulkadir J."/>
            <person name="Abebe A."/>
            <person name="Abera B."/>
            <person name="Abreu J."/>
            <person name="Acer S.C."/>
            <person name="Aftuck L."/>
            <person name="Alexander A."/>
            <person name="An P."/>
            <person name="Anderson E."/>
            <person name="Anderson S."/>
            <person name="Arachi H."/>
            <person name="Azer M."/>
            <person name="Bachantsang P."/>
            <person name="Barry A."/>
            <person name="Bayul T."/>
            <person name="Berlin A."/>
            <person name="Bessette D."/>
            <person name="Bloom T."/>
            <person name="Blye J."/>
            <person name="Boguslavskiy L."/>
            <person name="Bonnet C."/>
            <person name="Boukhgalter B."/>
            <person name="Bourzgui I."/>
            <person name="Brown A."/>
            <person name="Cahill P."/>
            <person name="Channer S."/>
            <person name="Cheshatsang Y."/>
            <person name="Chuda L."/>
            <person name="Citroen M."/>
            <person name="Collymore A."/>
            <person name="Cooke P."/>
            <person name="Costello M."/>
            <person name="D'Aco K."/>
            <person name="Daza R."/>
            <person name="De Haan G."/>
            <person name="DeGray S."/>
            <person name="DeMaso C."/>
            <person name="Dhargay N."/>
            <person name="Dooley K."/>
            <person name="Dooley E."/>
            <person name="Doricent M."/>
            <person name="Dorje P."/>
            <person name="Dorjee K."/>
            <person name="Dupes A."/>
            <person name="Elong R."/>
            <person name="Falk J."/>
            <person name="Farina A."/>
            <person name="Faro S."/>
            <person name="Ferguson D."/>
            <person name="Fisher S."/>
            <person name="Foley C.D."/>
            <person name="Franke A."/>
            <person name="Friedrich D."/>
            <person name="Gadbois L."/>
            <person name="Gearin G."/>
            <person name="Gearin C.R."/>
            <person name="Giannoukos G."/>
            <person name="Goode T."/>
            <person name="Graham J."/>
            <person name="Grandbois E."/>
            <person name="Grewal S."/>
            <person name="Gyaltsen K."/>
            <person name="Hafez N."/>
            <person name="Hagos B."/>
            <person name="Hall J."/>
            <person name="Henson C."/>
            <person name="Hollinger A."/>
            <person name="Honan T."/>
            <person name="Huard M.D."/>
            <person name="Hughes L."/>
            <person name="Hurhula B."/>
            <person name="Husby M.E."/>
            <person name="Kamat A."/>
            <person name="Kanga B."/>
            <person name="Kashin S."/>
            <person name="Khazanovich D."/>
            <person name="Kisner P."/>
            <person name="Lance K."/>
            <person name="Lara M."/>
            <person name="Lee W."/>
            <person name="Lennon N."/>
            <person name="Letendre F."/>
            <person name="LeVine R."/>
            <person name="Lipovsky A."/>
            <person name="Liu X."/>
            <person name="Liu J."/>
            <person name="Liu S."/>
            <person name="Lokyitsang T."/>
            <person name="Lokyitsang Y."/>
            <person name="Lubonja R."/>
            <person name="Lui A."/>
            <person name="MacDonald P."/>
            <person name="Magnisalis V."/>
            <person name="Maru K."/>
            <person name="Matthews C."/>
            <person name="McCusker W."/>
            <person name="McDonough S."/>
            <person name="Mehta T."/>
            <person name="Meldrim J."/>
            <person name="Meneus L."/>
            <person name="Mihai O."/>
            <person name="Mihalev A."/>
            <person name="Mihova T."/>
            <person name="Mittelman R."/>
            <person name="Mlenga V."/>
            <person name="Montmayeur A."/>
            <person name="Mulrain L."/>
            <person name="Navidi A."/>
            <person name="Naylor J."/>
            <person name="Negash T."/>
            <person name="Nguyen T."/>
            <person name="Nguyen N."/>
            <person name="Nicol R."/>
            <person name="Norbu C."/>
            <person name="Norbu N."/>
            <person name="Novod N."/>
            <person name="O'Neill B."/>
            <person name="Osman S."/>
            <person name="Markiewicz E."/>
            <person name="Oyono O.L."/>
            <person name="Patti C."/>
            <person name="Phunkhang P."/>
            <person name="Pierre F."/>
            <person name="Priest M."/>
            <person name="Raghuraman S."/>
            <person name="Rege F."/>
            <person name="Reyes R."/>
            <person name="Rise C."/>
            <person name="Rogov P."/>
            <person name="Ross K."/>
            <person name="Ryan E."/>
            <person name="Settipalli S."/>
            <person name="Shea T."/>
            <person name="Sherpa N."/>
            <person name="Shi L."/>
            <person name="Shih D."/>
            <person name="Sparrow T."/>
            <person name="Spaulding J."/>
            <person name="Stalker J."/>
            <person name="Stange-Thomann N."/>
            <person name="Stavropoulos S."/>
            <person name="Stone C."/>
            <person name="Strader C."/>
            <person name="Tesfaye S."/>
            <person name="Thomson T."/>
            <person name="Thoulutsang Y."/>
            <person name="Thoulutsang D."/>
            <person name="Topham K."/>
            <person name="Topping I."/>
            <person name="Tsamla T."/>
            <person name="Vassiliev H."/>
            <person name="Vo A."/>
            <person name="Wangchuk T."/>
            <person name="Wangdi T."/>
            <person name="Weiand M."/>
            <person name="Wilkinson J."/>
            <person name="Wilson A."/>
            <person name="Yadav S."/>
            <person name="Young G."/>
            <person name="Yu Q."/>
            <person name="Zembek L."/>
            <person name="Zhong D."/>
            <person name="Zimmer A."/>
            <person name="Zwirko Z."/>
            <person name="Jaffe D.B."/>
            <person name="Alvarez P."/>
            <person name="Brockman W."/>
            <person name="Butler J."/>
            <person name="Chin C."/>
            <person name="Gnerre S."/>
            <person name="Grabherr M."/>
            <person name="Kleber M."/>
            <person name="Mauceli E."/>
            <person name="MacCallum I."/>
        </authorList>
    </citation>
    <scope>NUCLEOTIDE SEQUENCE [LARGE SCALE GENOMIC DNA]</scope>
    <source>
        <strain evidence="5">Tucson 15287-2541.00</strain>
    </source>
</reference>
<dbReference type="GO" id="GO:0005768">
    <property type="term" value="C:endosome"/>
    <property type="evidence" value="ECO:0007669"/>
    <property type="project" value="TreeGrafter"/>
</dbReference>
<dbReference type="GO" id="GO:0000149">
    <property type="term" value="F:SNARE binding"/>
    <property type="evidence" value="ECO:0007669"/>
    <property type="project" value="TreeGrafter"/>
</dbReference>
<name>B4JZC0_DROGR</name>
<dbReference type="PhylomeDB" id="B4JZC0"/>
<proteinExistence type="predicted"/>
<dbReference type="InParanoid" id="B4JZC0"/>
<dbReference type="STRING" id="7222.B4JZC0"/>
<sequence>MHLRPRCSEWLPLATQQLRLRNLARIQGLNIECSLIANAGGEDLESGQEEQELLLYYTLHADKASEAFYTSEPLPQRHQHQKWAEISAGDDVWRKSNAQCVCVKVWAHYQPTAAQQREKKTTSGPNETEPTAEPAQSAQLTQRLANVQLTPHKLPRPPELVFSWGVYFSGLIPLATLSLANCRANCLIFHLNGEHFTSPALISEQGLHAQLHLQYQRYSEYDNKEQHVESDDGGINSPPVSRSSSPMLRMSITRYTQLGCELTKMRYSYNLETLLLLQRRQRDQLKHRRDVLAVSAEIARLSVRCITRNELRLKPRSTSSSGSPYGSQTSQHYRHSMGRMLTELLAEQQEIAPLTLYSAQQLTLQIEALRCKQRLLQTERATFAERNERQKERLQMLREQREELQFKLHNQRLQLEQQHLEWRTQSPQRQTQRKQKKCEINLQVKRRRFTLALELQEIYNIKSLGSQQFSICDIAFPHMEHYTCESRQAANAQMLGNVSPLAVSAALSYVAHLVQMLAFIMDLPLRNPISYEPSRARITDNVKELTYNTRDFPLYTRSILPSQQTKYAIYLLRQNVSQLCYVITERNDMRNTFGNLLVLFDWLRKQNDEVDSGDKWAVNVRHANGLTATLAGNPQLSESHSSVDMNHVPLPTTANVAKDALMQHLMPAGVSQALAIEGYASTQRICRSVGSYSDGEDDFRARLEQSYSNSDSNINLQVERR</sequence>
<dbReference type="KEGG" id="dgr:6570062"/>
<evidence type="ECO:0000313" key="5">
    <source>
        <dbReference type="Proteomes" id="UP000001070"/>
    </source>
</evidence>
<dbReference type="GO" id="GO:0008285">
    <property type="term" value="P:negative regulation of cell population proliferation"/>
    <property type="evidence" value="ECO:0007669"/>
    <property type="project" value="EnsemblMetazoa"/>
</dbReference>